<name>A0A6L3SZ65_9HYPH</name>
<protein>
    <recommendedName>
        <fullName evidence="3">Mu-like prophage protein gp46</fullName>
    </recommendedName>
</protein>
<reference evidence="1 2" key="1">
    <citation type="submission" date="2019-09" db="EMBL/GenBank/DDBJ databases">
        <title>YIM 48816 draft genome.</title>
        <authorList>
            <person name="Jiang L."/>
        </authorList>
    </citation>
    <scope>NUCLEOTIDE SEQUENCE [LARGE SCALE GENOMIC DNA]</scope>
    <source>
        <strain evidence="1 2">YIM 48816</strain>
    </source>
</reference>
<dbReference type="RefSeq" id="WP_151000146.1">
    <property type="nucleotide sequence ID" value="NZ_BPQY01000460.1"/>
</dbReference>
<dbReference type="InterPro" id="IPR010877">
    <property type="entry name" value="Phage_Mu_Gp46"/>
</dbReference>
<evidence type="ECO:0000313" key="1">
    <source>
        <dbReference type="EMBL" id="KAB1079411.1"/>
    </source>
</evidence>
<dbReference type="EMBL" id="VZZK01000009">
    <property type="protein sequence ID" value="KAB1079411.1"/>
    <property type="molecule type" value="Genomic_DNA"/>
</dbReference>
<evidence type="ECO:0000313" key="2">
    <source>
        <dbReference type="Proteomes" id="UP000474159"/>
    </source>
</evidence>
<comment type="caution">
    <text evidence="1">The sequence shown here is derived from an EMBL/GenBank/DDBJ whole genome shotgun (WGS) entry which is preliminary data.</text>
</comment>
<gene>
    <name evidence="1" type="ORF">F6X53_11450</name>
</gene>
<dbReference type="AlphaFoldDB" id="A0A6L3SZ65"/>
<proteinExistence type="predicted"/>
<dbReference type="Pfam" id="PF07409">
    <property type="entry name" value="GP46"/>
    <property type="match status" value="1"/>
</dbReference>
<organism evidence="1 2">
    <name type="scientific">Methylobacterium soli</name>
    <dbReference type="NCBI Taxonomy" id="553447"/>
    <lineage>
        <taxon>Bacteria</taxon>
        <taxon>Pseudomonadati</taxon>
        <taxon>Pseudomonadota</taxon>
        <taxon>Alphaproteobacteria</taxon>
        <taxon>Hyphomicrobiales</taxon>
        <taxon>Methylobacteriaceae</taxon>
        <taxon>Methylobacterium</taxon>
    </lineage>
</organism>
<sequence length="163" mass="18161">MSDDLRIITAPEAITMDWLLGPATETDGSGELVASVVIALCTDRRAKADDVLPNPDSDDRRGWWADTDADTIWDGWPIGTRLWLAERAKITGAGAREGSLIARIETYIREAIQPFKDKRICTRFSVLATRVGLDRIDADVTLFRGSEPEISLRFQDLWTGIRA</sequence>
<dbReference type="Proteomes" id="UP000474159">
    <property type="component" value="Unassembled WGS sequence"/>
</dbReference>
<evidence type="ECO:0008006" key="3">
    <source>
        <dbReference type="Google" id="ProtNLM"/>
    </source>
</evidence>
<dbReference type="OrthoDB" id="5677166at2"/>
<accession>A0A6L3SZ65</accession>
<keyword evidence="2" id="KW-1185">Reference proteome</keyword>